<evidence type="ECO:0000256" key="1">
    <source>
        <dbReference type="SAM" id="MobiDB-lite"/>
    </source>
</evidence>
<dbReference type="PANTHER" id="PTHR31900">
    <property type="entry name" value="F-BOX/RNI SUPERFAMILY PROTEIN-RELATED"/>
    <property type="match status" value="1"/>
</dbReference>
<dbReference type="SMART" id="SM00256">
    <property type="entry name" value="FBOX"/>
    <property type="match status" value="1"/>
</dbReference>
<dbReference type="Pfam" id="PF00646">
    <property type="entry name" value="F-box"/>
    <property type="match status" value="1"/>
</dbReference>
<name>A0AAP0JIW4_9MAGN</name>
<evidence type="ECO:0000313" key="3">
    <source>
        <dbReference type="EMBL" id="KAK9133770.1"/>
    </source>
</evidence>
<dbReference type="EMBL" id="JBBNAG010000005">
    <property type="protein sequence ID" value="KAK9133770.1"/>
    <property type="molecule type" value="Genomic_DNA"/>
</dbReference>
<dbReference type="Pfam" id="PF24758">
    <property type="entry name" value="LRR_At5g56370"/>
    <property type="match status" value="1"/>
</dbReference>
<dbReference type="InterPro" id="IPR001810">
    <property type="entry name" value="F-box_dom"/>
</dbReference>
<dbReference type="AlphaFoldDB" id="A0AAP0JIW4"/>
<evidence type="ECO:0000259" key="2">
    <source>
        <dbReference type="SMART" id="SM00256"/>
    </source>
</evidence>
<keyword evidence="4" id="KW-1185">Reference proteome</keyword>
<dbReference type="PANTHER" id="PTHR31900:SF30">
    <property type="entry name" value="SUPERFAMILY PROTEIN, PUTATIVE-RELATED"/>
    <property type="match status" value="1"/>
</dbReference>
<dbReference type="SUPFAM" id="SSF81383">
    <property type="entry name" value="F-box domain"/>
    <property type="match status" value="1"/>
</dbReference>
<dbReference type="InterPro" id="IPR050232">
    <property type="entry name" value="FBL13/AtMIF1-like"/>
</dbReference>
<dbReference type="InterPro" id="IPR055411">
    <property type="entry name" value="LRR_FXL15/At3g58940/PEG3-like"/>
</dbReference>
<protein>
    <recommendedName>
        <fullName evidence="2">F-box domain-containing protein</fullName>
    </recommendedName>
</protein>
<dbReference type="Gene3D" id="3.80.10.10">
    <property type="entry name" value="Ribonuclease Inhibitor"/>
    <property type="match status" value="1"/>
</dbReference>
<feature type="region of interest" description="Disordered" evidence="1">
    <location>
        <begin position="1"/>
        <end position="21"/>
    </location>
</feature>
<organism evidence="3 4">
    <name type="scientific">Stephania cephalantha</name>
    <dbReference type="NCBI Taxonomy" id="152367"/>
    <lineage>
        <taxon>Eukaryota</taxon>
        <taxon>Viridiplantae</taxon>
        <taxon>Streptophyta</taxon>
        <taxon>Embryophyta</taxon>
        <taxon>Tracheophyta</taxon>
        <taxon>Spermatophyta</taxon>
        <taxon>Magnoliopsida</taxon>
        <taxon>Ranunculales</taxon>
        <taxon>Menispermaceae</taxon>
        <taxon>Menispermoideae</taxon>
        <taxon>Cissampelideae</taxon>
        <taxon>Stephania</taxon>
    </lineage>
</organism>
<feature type="compositionally biased region" description="Polar residues" evidence="1">
    <location>
        <begin position="1"/>
        <end position="16"/>
    </location>
</feature>
<comment type="caution">
    <text evidence="3">The sequence shown here is derived from an EMBL/GenBank/DDBJ whole genome shotgun (WGS) entry which is preliminary data.</text>
</comment>
<dbReference type="InterPro" id="IPR032675">
    <property type="entry name" value="LRR_dom_sf"/>
</dbReference>
<proteinExistence type="predicted"/>
<accession>A0AAP0JIW4</accession>
<reference evidence="3 4" key="1">
    <citation type="submission" date="2024-01" db="EMBL/GenBank/DDBJ databases">
        <title>Genome assemblies of Stephania.</title>
        <authorList>
            <person name="Yang L."/>
        </authorList>
    </citation>
    <scope>NUCLEOTIDE SEQUENCE [LARGE SCALE GENOMIC DNA]</scope>
    <source>
        <strain evidence="3">JXDWG</strain>
        <tissue evidence="3">Leaf</tissue>
    </source>
</reference>
<dbReference type="SUPFAM" id="SSF52047">
    <property type="entry name" value="RNI-like"/>
    <property type="match status" value="1"/>
</dbReference>
<feature type="domain" description="F-box" evidence="2">
    <location>
        <begin position="28"/>
        <end position="68"/>
    </location>
</feature>
<gene>
    <name evidence="3" type="ORF">Scep_013298</name>
</gene>
<evidence type="ECO:0000313" key="4">
    <source>
        <dbReference type="Proteomes" id="UP001419268"/>
    </source>
</evidence>
<dbReference type="Proteomes" id="UP001419268">
    <property type="component" value="Unassembled WGS sequence"/>
</dbReference>
<dbReference type="InterPro" id="IPR036047">
    <property type="entry name" value="F-box-like_dom_sf"/>
</dbReference>
<sequence length="413" mass="47234">MATLTNSSSKVNNSINGEEEEEDRLSNLSNDILHNIFSRLNPKYSVQASVLGRRWRHAWRSLPNLNFQSDNPPQQSFLGFLNQVLILSRDTSVDVQSFNLCYKDEEAIACDVYSTWVFAAVVHNVKSLAIELPFEKGPVQLPCCLFNSKSLVDLDLGFGHEYPQIVMPSLIDLPKLKSLRLRNVAFVDDIAISRLISSCPSLEKLVLVFVVGGDSMKNLVINAPKLEKIRLTRYRNSLVDKMVITLLTPNLKNLYCNGYARTEEPQLFHALIWMNPGNKNAGVPFKAIKMPEYQRKKFVRLAKKLAEASCDVQSLVLCGRIIEAAFEPPMMMENISPRFPNLKYLKLSRTWLSTDCVLAIMYLLKMSPNIRFLTLRFYKYERPQKTRTCNEEQFSSANLQMSKECLLRHLEIV</sequence>